<feature type="non-terminal residue" evidence="1">
    <location>
        <position position="22"/>
    </location>
</feature>
<dbReference type="EMBL" id="UINC01109852">
    <property type="protein sequence ID" value="SVC76955.1"/>
    <property type="molecule type" value="Genomic_DNA"/>
</dbReference>
<name>A0A382PWB1_9ZZZZ</name>
<reference evidence="1" key="1">
    <citation type="submission" date="2018-05" db="EMBL/GenBank/DDBJ databases">
        <authorList>
            <person name="Lanie J.A."/>
            <person name="Ng W.-L."/>
            <person name="Kazmierczak K.M."/>
            <person name="Andrzejewski T.M."/>
            <person name="Davidsen T.M."/>
            <person name="Wayne K.J."/>
            <person name="Tettelin H."/>
            <person name="Glass J.I."/>
            <person name="Rusch D."/>
            <person name="Podicherti R."/>
            <person name="Tsui H.-C.T."/>
            <person name="Winkler M.E."/>
        </authorList>
    </citation>
    <scope>NUCLEOTIDE SEQUENCE</scope>
</reference>
<proteinExistence type="predicted"/>
<evidence type="ECO:0000313" key="1">
    <source>
        <dbReference type="EMBL" id="SVC76955.1"/>
    </source>
</evidence>
<dbReference type="AlphaFoldDB" id="A0A382PWB1"/>
<accession>A0A382PWB1</accession>
<sequence>MSATDLGLDLSRYKLGWSDEED</sequence>
<gene>
    <name evidence="1" type="ORF">METZ01_LOCUS329809</name>
</gene>
<organism evidence="1">
    <name type="scientific">marine metagenome</name>
    <dbReference type="NCBI Taxonomy" id="408172"/>
    <lineage>
        <taxon>unclassified sequences</taxon>
        <taxon>metagenomes</taxon>
        <taxon>ecological metagenomes</taxon>
    </lineage>
</organism>
<protein>
    <submittedName>
        <fullName evidence="1">Uncharacterized protein</fullName>
    </submittedName>
</protein>